<keyword evidence="1" id="KW-1133">Transmembrane helix</keyword>
<evidence type="ECO:0000313" key="2">
    <source>
        <dbReference type="EMBL" id="REH39270.1"/>
    </source>
</evidence>
<proteinExistence type="predicted"/>
<name>A0A3E0H726_9PSEU</name>
<comment type="caution">
    <text evidence="2">The sequence shown here is derived from an EMBL/GenBank/DDBJ whole genome shotgun (WGS) entry which is preliminary data.</text>
</comment>
<keyword evidence="1" id="KW-0472">Membrane</keyword>
<gene>
    <name evidence="2" type="ORF">BCF44_113125</name>
</gene>
<dbReference type="EMBL" id="QUNO01000013">
    <property type="protein sequence ID" value="REH39270.1"/>
    <property type="molecule type" value="Genomic_DNA"/>
</dbReference>
<protein>
    <submittedName>
        <fullName evidence="2">Uncharacterized protein</fullName>
    </submittedName>
</protein>
<organism evidence="2 3">
    <name type="scientific">Kutzneria buriramensis</name>
    <dbReference type="NCBI Taxonomy" id="1045776"/>
    <lineage>
        <taxon>Bacteria</taxon>
        <taxon>Bacillati</taxon>
        <taxon>Actinomycetota</taxon>
        <taxon>Actinomycetes</taxon>
        <taxon>Pseudonocardiales</taxon>
        <taxon>Pseudonocardiaceae</taxon>
        <taxon>Kutzneria</taxon>
    </lineage>
</organism>
<evidence type="ECO:0000256" key="1">
    <source>
        <dbReference type="SAM" id="Phobius"/>
    </source>
</evidence>
<evidence type="ECO:0000313" key="3">
    <source>
        <dbReference type="Proteomes" id="UP000256269"/>
    </source>
</evidence>
<sequence length="52" mass="5248">MIALGESIVVLGAFAGRTFDGITLLALVIVVCVAVSDVRQASGLSNTIIGTD</sequence>
<dbReference type="AlphaFoldDB" id="A0A3E0H726"/>
<dbReference type="Proteomes" id="UP000256269">
    <property type="component" value="Unassembled WGS sequence"/>
</dbReference>
<keyword evidence="1" id="KW-0812">Transmembrane</keyword>
<feature type="transmembrane region" description="Helical" evidence="1">
    <location>
        <begin position="14"/>
        <end position="35"/>
    </location>
</feature>
<accession>A0A3E0H726</accession>
<dbReference type="RefSeq" id="WP_170217893.1">
    <property type="nucleotide sequence ID" value="NZ_CP144375.1"/>
</dbReference>
<keyword evidence="3" id="KW-1185">Reference proteome</keyword>
<reference evidence="2 3" key="1">
    <citation type="submission" date="2018-08" db="EMBL/GenBank/DDBJ databases">
        <title>Genomic Encyclopedia of Archaeal and Bacterial Type Strains, Phase II (KMG-II): from individual species to whole genera.</title>
        <authorList>
            <person name="Goeker M."/>
        </authorList>
    </citation>
    <scope>NUCLEOTIDE SEQUENCE [LARGE SCALE GENOMIC DNA]</scope>
    <source>
        <strain evidence="2 3">DSM 45791</strain>
    </source>
</reference>